<dbReference type="Pfam" id="PF12705">
    <property type="entry name" value="PDDEXK_1"/>
    <property type="match status" value="1"/>
</dbReference>
<evidence type="ECO:0000256" key="6">
    <source>
        <dbReference type="ARBA" id="ARBA00022806"/>
    </source>
</evidence>
<reference evidence="18" key="2">
    <citation type="submission" date="2021-04" db="EMBL/GenBank/DDBJ databases">
        <authorList>
            <person name="Gilroy R."/>
        </authorList>
    </citation>
    <scope>NUCLEOTIDE SEQUENCE</scope>
    <source>
        <strain evidence="18">ChiHjej13B12-24818</strain>
    </source>
</reference>
<keyword evidence="4" id="KW-0227">DNA damage</keyword>
<dbReference type="InterPro" id="IPR038726">
    <property type="entry name" value="PDDEXK_AddAB-type"/>
</dbReference>
<dbReference type="GO" id="GO:0005524">
    <property type="term" value="F:ATP binding"/>
    <property type="evidence" value="ECO:0007669"/>
    <property type="project" value="UniProtKB-UniRule"/>
</dbReference>
<evidence type="ECO:0000256" key="2">
    <source>
        <dbReference type="ARBA" id="ARBA00022722"/>
    </source>
</evidence>
<dbReference type="InterPro" id="IPR013986">
    <property type="entry name" value="DExx_box_DNA_helicase_dom_sf"/>
</dbReference>
<name>A0A9D2LFB2_9MICO</name>
<comment type="catalytic activity">
    <reaction evidence="12">
        <text>Couples ATP hydrolysis with the unwinding of duplex DNA by translocating in the 3'-5' direction.</text>
        <dbReference type="EC" id="5.6.2.4"/>
    </reaction>
</comment>
<dbReference type="Gene3D" id="3.40.50.300">
    <property type="entry name" value="P-loop containing nucleotide triphosphate hydrolases"/>
    <property type="match status" value="2"/>
</dbReference>
<evidence type="ECO:0000256" key="1">
    <source>
        <dbReference type="ARBA" id="ARBA00009922"/>
    </source>
</evidence>
<gene>
    <name evidence="18" type="ORF">H9786_13520</name>
</gene>
<keyword evidence="7" id="KW-0269">Exonuclease</keyword>
<dbReference type="InterPro" id="IPR011604">
    <property type="entry name" value="PDDEXK-like_dom_sf"/>
</dbReference>
<evidence type="ECO:0000256" key="4">
    <source>
        <dbReference type="ARBA" id="ARBA00022763"/>
    </source>
</evidence>
<dbReference type="PROSITE" id="PS51198">
    <property type="entry name" value="UVRD_HELICASE_ATP_BIND"/>
    <property type="match status" value="1"/>
</dbReference>
<evidence type="ECO:0000256" key="11">
    <source>
        <dbReference type="ARBA" id="ARBA00023235"/>
    </source>
</evidence>
<dbReference type="EMBL" id="DWZH01000104">
    <property type="protein sequence ID" value="HJB11519.1"/>
    <property type="molecule type" value="Genomic_DNA"/>
</dbReference>
<comment type="similarity">
    <text evidence="1">Belongs to the helicase family. UvrD subfamily.</text>
</comment>
<evidence type="ECO:0000313" key="19">
    <source>
        <dbReference type="Proteomes" id="UP000823823"/>
    </source>
</evidence>
<dbReference type="GO" id="GO:0005829">
    <property type="term" value="C:cytosol"/>
    <property type="evidence" value="ECO:0007669"/>
    <property type="project" value="TreeGrafter"/>
</dbReference>
<evidence type="ECO:0000256" key="8">
    <source>
        <dbReference type="ARBA" id="ARBA00022840"/>
    </source>
</evidence>
<dbReference type="GO" id="GO:0003677">
    <property type="term" value="F:DNA binding"/>
    <property type="evidence" value="ECO:0007669"/>
    <property type="project" value="UniProtKB-KW"/>
</dbReference>
<comment type="catalytic activity">
    <reaction evidence="14">
        <text>ATP + H2O = ADP + phosphate + H(+)</text>
        <dbReference type="Rhea" id="RHEA:13065"/>
        <dbReference type="ChEBI" id="CHEBI:15377"/>
        <dbReference type="ChEBI" id="CHEBI:15378"/>
        <dbReference type="ChEBI" id="CHEBI:30616"/>
        <dbReference type="ChEBI" id="CHEBI:43474"/>
        <dbReference type="ChEBI" id="CHEBI:456216"/>
        <dbReference type="EC" id="5.6.2.4"/>
    </reaction>
</comment>
<keyword evidence="8 15" id="KW-0067">ATP-binding</keyword>
<keyword evidence="10" id="KW-0234">DNA repair</keyword>
<sequence>MRWNGPMTSDRPLRLLAPDLGALPSPRPPDQLDPGQRQVLDRIGTGADVIVHGAPGSGRTTLALSAAAAAGADGLLLSPRRSAAAWLRDGLAASGAGETAVMTPAALGYAVLRAEALGQGRGEPTLVTGAEQDALLGELIAAREHWHLDVEPAARTLPGFRTELRDVITRASELGLTPSRLEQLGRDRSRPAWRDAAAILRDYLGVLDLESAAALDAGPRLDSGALVRRAAALLEQGGANRPAELVVVDDAQDLTAAGIALVAALAAAGAQVLILACPDAAVDTFRGALPDAADRLREQLPRRAEEGVLNGAHSSTEQITACIDSLRGRLPSAGAPASSRQVRRGAHEPEQTGIAVLSATDPLDEARMIGAALRDLHHRLDVPYGDMAVVCRSGAAVSDVADLLARTGLPVRLPRRPQPLREEPVVADLLTIVEIGVQAAGGGAEIDPQLAAELLRGPFGDADSLRLRRIRRLLLAAHREADPEQALPSEQLLARALLDEQVPGLPRVEDRDRAAAPVHRVRAMIAAAARHRDADAEQVIWQVWEASGLATGWRRAALGAPGDVDGARARMAGGRLDALMELFAAAERLTDRRPGAGALDLVEQVRSQAVVEDTLAPAAAPRGSVAVLTPAQLAGEHRDTVVLARVQEGVWPDVRLRSTLLGAAELSLVAGMREGGQLPTDIDSLRAIQRRQVVADELRLAVSALARARSRVLVTAVEGEDLTPSALHEVIAAHATVRWTDEDALRQDPGPAPDVRRLVAALRRRLREEDPSASHDAALALARLAEAGAPGADPARWYHQQASSTRPLHEAGTAIALSPSALERADDCPQAWLMERAGGTRSGGSAQLIGTALHRLAQEHPAGPADGIEDLLEQLHALLRTVPGIDTWSGRRRVRTAEDAARMLADYLTTAGQPLAVEASFEVELGRVRLRGSIDRIEGDETGLRVVDLKTGKVAKSARAAEEDLQLAAYQAAVREGALDEDLGPDAGQRLNGAQLVYVGTPTRRPSVRTQTALPRAEDPAWFDTVVDRVAGEVSGSQVTARVNSHCSRCAVRTSCALQPEGAQL</sequence>
<dbReference type="PROSITE" id="PS51217">
    <property type="entry name" value="UVRD_HELICASE_CTER"/>
    <property type="match status" value="1"/>
</dbReference>
<keyword evidence="9" id="KW-0238">DNA-binding</keyword>
<dbReference type="InterPro" id="IPR014016">
    <property type="entry name" value="UvrD-like_ATP-bd"/>
</dbReference>
<keyword evidence="3 15" id="KW-0547">Nucleotide-binding</keyword>
<organism evidence="18 19">
    <name type="scientific">Candidatus Brachybacterium merdavium</name>
    <dbReference type="NCBI Taxonomy" id="2838513"/>
    <lineage>
        <taxon>Bacteria</taxon>
        <taxon>Bacillati</taxon>
        <taxon>Actinomycetota</taxon>
        <taxon>Actinomycetes</taxon>
        <taxon>Micrococcales</taxon>
        <taxon>Dermabacteraceae</taxon>
        <taxon>Brachybacterium</taxon>
    </lineage>
</organism>
<feature type="domain" description="UvrD-like helicase C-terminal" evidence="17">
    <location>
        <begin position="321"/>
        <end position="620"/>
    </location>
</feature>
<dbReference type="InterPro" id="IPR027417">
    <property type="entry name" value="P-loop_NTPase"/>
</dbReference>
<dbReference type="Proteomes" id="UP000823823">
    <property type="component" value="Unassembled WGS sequence"/>
</dbReference>
<evidence type="ECO:0000256" key="3">
    <source>
        <dbReference type="ARBA" id="ARBA00022741"/>
    </source>
</evidence>
<dbReference type="AlphaFoldDB" id="A0A9D2LFB2"/>
<dbReference type="InterPro" id="IPR003593">
    <property type="entry name" value="AAA+_ATPase"/>
</dbReference>
<keyword evidence="6 15" id="KW-0347">Helicase</keyword>
<evidence type="ECO:0000256" key="14">
    <source>
        <dbReference type="ARBA" id="ARBA00048988"/>
    </source>
</evidence>
<dbReference type="InterPro" id="IPR000212">
    <property type="entry name" value="DNA_helicase_UvrD/REP"/>
</dbReference>
<feature type="domain" description="UvrD-like helicase ATP-binding" evidence="16">
    <location>
        <begin position="32"/>
        <end position="316"/>
    </location>
</feature>
<dbReference type="Gene3D" id="1.10.10.160">
    <property type="match status" value="1"/>
</dbReference>
<accession>A0A9D2LFB2</accession>
<dbReference type="GO" id="GO:0004527">
    <property type="term" value="F:exonuclease activity"/>
    <property type="evidence" value="ECO:0007669"/>
    <property type="project" value="UniProtKB-KW"/>
</dbReference>
<evidence type="ECO:0000256" key="9">
    <source>
        <dbReference type="ARBA" id="ARBA00023125"/>
    </source>
</evidence>
<dbReference type="GO" id="GO:0000725">
    <property type="term" value="P:recombinational repair"/>
    <property type="evidence" value="ECO:0007669"/>
    <property type="project" value="TreeGrafter"/>
</dbReference>
<dbReference type="EC" id="5.6.2.4" evidence="13"/>
<keyword evidence="11" id="KW-0413">Isomerase</keyword>
<dbReference type="InterPro" id="IPR014017">
    <property type="entry name" value="DNA_helicase_UvrD-like_C"/>
</dbReference>
<comment type="caution">
    <text evidence="18">The sequence shown here is derived from an EMBL/GenBank/DDBJ whole genome shotgun (WGS) entry which is preliminary data.</text>
</comment>
<dbReference type="Gene3D" id="3.90.320.10">
    <property type="match status" value="1"/>
</dbReference>
<evidence type="ECO:0000256" key="12">
    <source>
        <dbReference type="ARBA" id="ARBA00034617"/>
    </source>
</evidence>
<feature type="binding site" evidence="15">
    <location>
        <begin position="53"/>
        <end position="60"/>
    </location>
    <ligand>
        <name>ATP</name>
        <dbReference type="ChEBI" id="CHEBI:30616"/>
    </ligand>
</feature>
<dbReference type="SUPFAM" id="SSF52540">
    <property type="entry name" value="P-loop containing nucleoside triphosphate hydrolases"/>
    <property type="match status" value="1"/>
</dbReference>
<proteinExistence type="inferred from homology"/>
<dbReference type="Gene3D" id="1.10.486.10">
    <property type="entry name" value="PCRA, domain 4"/>
    <property type="match status" value="1"/>
</dbReference>
<evidence type="ECO:0000259" key="16">
    <source>
        <dbReference type="PROSITE" id="PS51198"/>
    </source>
</evidence>
<dbReference type="Pfam" id="PF00580">
    <property type="entry name" value="UvrD-helicase"/>
    <property type="match status" value="1"/>
</dbReference>
<evidence type="ECO:0000256" key="13">
    <source>
        <dbReference type="ARBA" id="ARBA00034808"/>
    </source>
</evidence>
<keyword evidence="5 15" id="KW-0378">Hydrolase</keyword>
<dbReference type="SMART" id="SM00382">
    <property type="entry name" value="AAA"/>
    <property type="match status" value="1"/>
</dbReference>
<evidence type="ECO:0000259" key="17">
    <source>
        <dbReference type="PROSITE" id="PS51217"/>
    </source>
</evidence>
<evidence type="ECO:0000313" key="18">
    <source>
        <dbReference type="EMBL" id="HJB11519.1"/>
    </source>
</evidence>
<protein>
    <recommendedName>
        <fullName evidence="13">DNA 3'-5' helicase</fullName>
        <ecNumber evidence="13">5.6.2.4</ecNumber>
    </recommendedName>
</protein>
<evidence type="ECO:0000256" key="15">
    <source>
        <dbReference type="PROSITE-ProRule" id="PRU00560"/>
    </source>
</evidence>
<evidence type="ECO:0000256" key="5">
    <source>
        <dbReference type="ARBA" id="ARBA00022801"/>
    </source>
</evidence>
<evidence type="ECO:0000256" key="7">
    <source>
        <dbReference type="ARBA" id="ARBA00022839"/>
    </source>
</evidence>
<evidence type="ECO:0000256" key="10">
    <source>
        <dbReference type="ARBA" id="ARBA00023204"/>
    </source>
</evidence>
<keyword evidence="2" id="KW-0540">Nuclease</keyword>
<dbReference type="PANTHER" id="PTHR11070">
    <property type="entry name" value="UVRD / RECB / PCRA DNA HELICASE FAMILY MEMBER"/>
    <property type="match status" value="1"/>
</dbReference>
<dbReference type="GO" id="GO:0033202">
    <property type="term" value="C:DNA helicase complex"/>
    <property type="evidence" value="ECO:0007669"/>
    <property type="project" value="TreeGrafter"/>
</dbReference>
<dbReference type="PANTHER" id="PTHR11070:SF59">
    <property type="entry name" value="DNA 3'-5' HELICASE"/>
    <property type="match status" value="1"/>
</dbReference>
<reference evidence="18" key="1">
    <citation type="journal article" date="2021" name="PeerJ">
        <title>Extensive microbial diversity within the chicken gut microbiome revealed by metagenomics and culture.</title>
        <authorList>
            <person name="Gilroy R."/>
            <person name="Ravi A."/>
            <person name="Getino M."/>
            <person name="Pursley I."/>
            <person name="Horton D.L."/>
            <person name="Alikhan N.F."/>
            <person name="Baker D."/>
            <person name="Gharbi K."/>
            <person name="Hall N."/>
            <person name="Watson M."/>
            <person name="Adriaenssens E.M."/>
            <person name="Foster-Nyarko E."/>
            <person name="Jarju S."/>
            <person name="Secka A."/>
            <person name="Antonio M."/>
            <person name="Oren A."/>
            <person name="Chaudhuri R.R."/>
            <person name="La Ragione R."/>
            <person name="Hildebrand F."/>
            <person name="Pallen M.J."/>
        </authorList>
    </citation>
    <scope>NUCLEOTIDE SEQUENCE</scope>
    <source>
        <strain evidence="18">ChiHjej13B12-24818</strain>
    </source>
</reference>
<dbReference type="GO" id="GO:0043138">
    <property type="term" value="F:3'-5' DNA helicase activity"/>
    <property type="evidence" value="ECO:0007669"/>
    <property type="project" value="UniProtKB-EC"/>
</dbReference>